<proteinExistence type="predicted"/>
<name>A0ABN2HDQ6_9ACTN</name>
<reference evidence="1 2" key="1">
    <citation type="journal article" date="2019" name="Int. J. Syst. Evol. Microbiol.">
        <title>The Global Catalogue of Microorganisms (GCM) 10K type strain sequencing project: providing services to taxonomists for standard genome sequencing and annotation.</title>
        <authorList>
            <consortium name="The Broad Institute Genomics Platform"/>
            <consortium name="The Broad Institute Genome Sequencing Center for Infectious Disease"/>
            <person name="Wu L."/>
            <person name="Ma J."/>
        </authorList>
    </citation>
    <scope>NUCLEOTIDE SEQUENCE [LARGE SCALE GENOMIC DNA]</scope>
    <source>
        <strain evidence="1 2">JCM 14307</strain>
    </source>
</reference>
<protein>
    <submittedName>
        <fullName evidence="1">Uncharacterized protein</fullName>
    </submittedName>
</protein>
<keyword evidence="2" id="KW-1185">Reference proteome</keyword>
<gene>
    <name evidence="1" type="ORF">GCM10009745_33520</name>
</gene>
<sequence length="175" mass="19501">MDLWSPSSWCQKSSLRHGEECREWSLTVSVVPQGHWQQSSGEVRAAGELERVAGARFSPALSPWPFHNGAITYGATMIDELTWWQLRPGDRVKHFEYGAGTVDGSGPVWIYVTWDNPDEPFSHHTAAIARYLTRCGVSADGRAEANSLVGSSDGQDVYVHWTTRPAWAERGRDAK</sequence>
<dbReference type="EMBL" id="BAAANF010000010">
    <property type="protein sequence ID" value="GAA1686236.1"/>
    <property type="molecule type" value="Genomic_DNA"/>
</dbReference>
<organism evidence="1 2">
    <name type="scientific">Kribbella yunnanensis</name>
    <dbReference type="NCBI Taxonomy" id="190194"/>
    <lineage>
        <taxon>Bacteria</taxon>
        <taxon>Bacillati</taxon>
        <taxon>Actinomycetota</taxon>
        <taxon>Actinomycetes</taxon>
        <taxon>Propionibacteriales</taxon>
        <taxon>Kribbellaceae</taxon>
        <taxon>Kribbella</taxon>
    </lineage>
</organism>
<comment type="caution">
    <text evidence="1">The sequence shown here is derived from an EMBL/GenBank/DDBJ whole genome shotgun (WGS) entry which is preliminary data.</text>
</comment>
<dbReference type="Proteomes" id="UP001500280">
    <property type="component" value="Unassembled WGS sequence"/>
</dbReference>
<evidence type="ECO:0000313" key="2">
    <source>
        <dbReference type="Proteomes" id="UP001500280"/>
    </source>
</evidence>
<accession>A0ABN2HDQ6</accession>
<evidence type="ECO:0000313" key="1">
    <source>
        <dbReference type="EMBL" id="GAA1686236.1"/>
    </source>
</evidence>